<dbReference type="GO" id="GO:0005829">
    <property type="term" value="C:cytosol"/>
    <property type="evidence" value="ECO:0007669"/>
    <property type="project" value="TreeGrafter"/>
</dbReference>
<dbReference type="Gene3D" id="3.40.50.720">
    <property type="entry name" value="NAD(P)-binding Rossmann-like Domain"/>
    <property type="match status" value="1"/>
</dbReference>
<dbReference type="InterPro" id="IPR036291">
    <property type="entry name" value="NAD(P)-bd_dom_sf"/>
</dbReference>
<protein>
    <submittedName>
        <fullName evidence="6">Tagaturonate reductase</fullName>
        <ecNumber evidence="6">1.1.1.58</ecNumber>
    </submittedName>
</protein>
<evidence type="ECO:0000259" key="4">
    <source>
        <dbReference type="Pfam" id="PF01232"/>
    </source>
</evidence>
<comment type="catalytic activity">
    <reaction evidence="3">
        <text>D-mannitol 1-phosphate + NAD(+) = beta-D-fructose 6-phosphate + NADH + H(+)</text>
        <dbReference type="Rhea" id="RHEA:19661"/>
        <dbReference type="ChEBI" id="CHEBI:15378"/>
        <dbReference type="ChEBI" id="CHEBI:57540"/>
        <dbReference type="ChEBI" id="CHEBI:57634"/>
        <dbReference type="ChEBI" id="CHEBI:57945"/>
        <dbReference type="ChEBI" id="CHEBI:61381"/>
        <dbReference type="EC" id="1.1.1.17"/>
    </reaction>
</comment>
<dbReference type="NCBIfam" id="NF002969">
    <property type="entry name" value="PRK03643.1"/>
    <property type="match status" value="1"/>
</dbReference>
<dbReference type="EC" id="1.1.1.58" evidence="6"/>
<dbReference type="InterPro" id="IPR000669">
    <property type="entry name" value="Mannitol_DH"/>
</dbReference>
<dbReference type="RefSeq" id="WP_272435100.1">
    <property type="nucleotide sequence ID" value="NZ_JAMQKB010000001.1"/>
</dbReference>
<evidence type="ECO:0000256" key="1">
    <source>
        <dbReference type="ARBA" id="ARBA00023002"/>
    </source>
</evidence>
<evidence type="ECO:0000259" key="5">
    <source>
        <dbReference type="Pfam" id="PF08125"/>
    </source>
</evidence>
<comment type="caution">
    <text evidence="6">The sequence shown here is derived from an EMBL/GenBank/DDBJ whole genome shotgun (WGS) entry which is preliminary data.</text>
</comment>
<proteinExistence type="predicted"/>
<dbReference type="Gene3D" id="1.10.1040.10">
    <property type="entry name" value="N-(1-d-carboxylethyl)-l-norvaline Dehydrogenase, domain 2"/>
    <property type="match status" value="1"/>
</dbReference>
<name>A0A9X3WPF5_9BACI</name>
<dbReference type="Proteomes" id="UP001145050">
    <property type="component" value="Unassembled WGS sequence"/>
</dbReference>
<dbReference type="InterPro" id="IPR013328">
    <property type="entry name" value="6PGD_dom2"/>
</dbReference>
<dbReference type="InterPro" id="IPR008927">
    <property type="entry name" value="6-PGluconate_DH-like_C_sf"/>
</dbReference>
<dbReference type="InterPro" id="IPR013131">
    <property type="entry name" value="Mannitol_DH_N"/>
</dbReference>
<dbReference type="GO" id="GO:0009026">
    <property type="term" value="F:tagaturonate reductase activity"/>
    <property type="evidence" value="ECO:0007669"/>
    <property type="project" value="UniProtKB-EC"/>
</dbReference>
<accession>A0A9X3WPF5</accession>
<evidence type="ECO:0000256" key="3">
    <source>
        <dbReference type="ARBA" id="ARBA00048615"/>
    </source>
</evidence>
<organism evidence="6 7">
    <name type="scientific">Terrihalobacillus insolitus</name>
    <dbReference type="NCBI Taxonomy" id="2950438"/>
    <lineage>
        <taxon>Bacteria</taxon>
        <taxon>Bacillati</taxon>
        <taxon>Bacillota</taxon>
        <taxon>Bacilli</taxon>
        <taxon>Bacillales</taxon>
        <taxon>Bacillaceae</taxon>
        <taxon>Terrihalobacillus</taxon>
    </lineage>
</organism>
<dbReference type="GO" id="GO:0008926">
    <property type="term" value="F:mannitol-1-phosphate 5-dehydrogenase activity"/>
    <property type="evidence" value="ECO:0007669"/>
    <property type="project" value="UniProtKB-EC"/>
</dbReference>
<dbReference type="PRINTS" id="PR00084">
    <property type="entry name" value="MTLDHDRGNASE"/>
</dbReference>
<evidence type="ECO:0000313" key="6">
    <source>
        <dbReference type="EMBL" id="MDC3423410.1"/>
    </source>
</evidence>
<sequence>MTEKLLYLNIETSKQLDQANGLNDYPEKVIQIGDGNFIRGFIDWMIFEMNQKSNFGGKIASIQSTPRGKNVPKLNRQDKLFTLILRGIENGKTVNRKHIIDSINKTINPYTNWEDVLKIVEQLEIEFLFSNTTEAGIRYEKEDYSEDVSPLSFPGKVVALLYHRYVHFNGDKDKGLIIIPCELIENNGEELKRICLKIIEDWELSNSFIHWIEEACVFCNTLVDRIVPGYPKEEDQQLFNLLGYYDELLTVAEPYHLFVIEGPSSIETKLPFKQAGLNVYFDKISSYRELKIKFLNGPHTMLATIGLLIGIKTVREGMEDYLLISFINKTLMEEIMTTLPYSEKEKARAYIKQTFDRFANPFLNHRLINISLNSYSKFKTRVWPSIYEYWTKFGENPKRLTFAFASLLYFYKDERKNYEIKDDIHVIHKFHQFYSEFDNSKETLVAFIRNLIHEEFLERVEDLGNLYEAIADDFMRIDREGIKSALLKLEEEGDL</sequence>
<keyword evidence="2" id="KW-0520">NAD</keyword>
<dbReference type="SUPFAM" id="SSF51735">
    <property type="entry name" value="NAD(P)-binding Rossmann-fold domains"/>
    <property type="match status" value="1"/>
</dbReference>
<keyword evidence="1 6" id="KW-0560">Oxidoreductase</keyword>
<dbReference type="InterPro" id="IPR013118">
    <property type="entry name" value="Mannitol_DH_C"/>
</dbReference>
<dbReference type="PANTHER" id="PTHR30524">
    <property type="entry name" value="MANNITOL-1-PHOSPHATE 5-DEHYDROGENASE"/>
    <property type="match status" value="1"/>
</dbReference>
<keyword evidence="7" id="KW-1185">Reference proteome</keyword>
<gene>
    <name evidence="6" type="ORF">NC797_02670</name>
</gene>
<dbReference type="EMBL" id="JAMQKB010000001">
    <property type="protein sequence ID" value="MDC3423410.1"/>
    <property type="molecule type" value="Genomic_DNA"/>
</dbReference>
<dbReference type="GO" id="GO:0019592">
    <property type="term" value="P:mannitol catabolic process"/>
    <property type="evidence" value="ECO:0007669"/>
    <property type="project" value="TreeGrafter"/>
</dbReference>
<reference evidence="6" key="1">
    <citation type="submission" date="2022-06" db="EMBL/GenBank/DDBJ databases">
        <title>Aquibacillus sp. a new bacterium isolated from soil saline samples.</title>
        <authorList>
            <person name="Galisteo C."/>
            <person name="De La Haba R."/>
            <person name="Sanchez-Porro C."/>
            <person name="Ventosa A."/>
        </authorList>
    </citation>
    <scope>NUCLEOTIDE SEQUENCE</scope>
    <source>
        <strain evidence="6">3ASR75-11</strain>
    </source>
</reference>
<dbReference type="Pfam" id="PF01232">
    <property type="entry name" value="Mannitol_dh"/>
    <property type="match status" value="1"/>
</dbReference>
<dbReference type="Pfam" id="PF08125">
    <property type="entry name" value="Mannitol_dh_C"/>
    <property type="match status" value="1"/>
</dbReference>
<feature type="domain" description="Mannitol dehydrogenase C-terminal" evidence="5">
    <location>
        <begin position="284"/>
        <end position="428"/>
    </location>
</feature>
<evidence type="ECO:0000256" key="2">
    <source>
        <dbReference type="ARBA" id="ARBA00023027"/>
    </source>
</evidence>
<feature type="domain" description="Mannitol dehydrogenase N-terminal" evidence="4">
    <location>
        <begin position="28"/>
        <end position="270"/>
    </location>
</feature>
<evidence type="ECO:0000313" key="7">
    <source>
        <dbReference type="Proteomes" id="UP001145050"/>
    </source>
</evidence>
<dbReference type="SUPFAM" id="SSF48179">
    <property type="entry name" value="6-phosphogluconate dehydrogenase C-terminal domain-like"/>
    <property type="match status" value="1"/>
</dbReference>
<dbReference type="PANTHER" id="PTHR30524:SF0">
    <property type="entry name" value="ALTRONATE OXIDOREDUCTASE-RELATED"/>
    <property type="match status" value="1"/>
</dbReference>
<dbReference type="AlphaFoldDB" id="A0A9X3WPF5"/>